<dbReference type="PATRIC" id="fig|1445510.3.peg.12"/>
<feature type="compositionally biased region" description="Low complexity" evidence="3">
    <location>
        <begin position="176"/>
        <end position="187"/>
    </location>
</feature>
<dbReference type="RefSeq" id="WP_044615237.1">
    <property type="nucleotide sequence ID" value="NZ_CP007142.1"/>
</dbReference>
<dbReference type="PANTHER" id="PTHR31088">
    <property type="entry name" value="MEMBRANE-ASSOCIATED PROTEIN VIPP1, CHLOROPLASTIC"/>
    <property type="match status" value="1"/>
</dbReference>
<dbReference type="HOGENOM" id="CLU_102201_0_1_6"/>
<evidence type="ECO:0000313" key="5">
    <source>
        <dbReference type="Proteomes" id="UP000032266"/>
    </source>
</evidence>
<evidence type="ECO:0000256" key="2">
    <source>
        <dbReference type="SAM" id="Coils"/>
    </source>
</evidence>
<name>A0A0C5VP84_9GAMM</name>
<dbReference type="PANTHER" id="PTHR31088:SF9">
    <property type="entry name" value="PHAGE SHOCK PROTEIN A"/>
    <property type="match status" value="1"/>
</dbReference>
<keyword evidence="2" id="KW-0175">Coiled coil</keyword>
<dbReference type="STRING" id="1445510.YC6258_00013"/>
<protein>
    <submittedName>
        <fullName evidence="4">Phage shock protein A (IM30), suppresses sigma54-dependent transcription</fullName>
    </submittedName>
</protein>
<keyword evidence="5" id="KW-1185">Reference proteome</keyword>
<reference evidence="4 5" key="1">
    <citation type="submission" date="2014-01" db="EMBL/GenBank/DDBJ databases">
        <title>Full genme sequencing of cellulolytic bacterium Gynuella sunshinyii YC6258T gen. nov., sp. nov.</title>
        <authorList>
            <person name="Khan H."/>
            <person name="Chung E.J."/>
            <person name="Chung Y.R."/>
        </authorList>
    </citation>
    <scope>NUCLEOTIDE SEQUENCE [LARGE SCALE GENOMIC DNA]</scope>
    <source>
        <strain evidence="4 5">YC6258</strain>
    </source>
</reference>
<proteinExistence type="inferred from homology"/>
<evidence type="ECO:0000256" key="3">
    <source>
        <dbReference type="SAM" id="MobiDB-lite"/>
    </source>
</evidence>
<evidence type="ECO:0000256" key="1">
    <source>
        <dbReference type="ARBA" id="ARBA00043985"/>
    </source>
</evidence>
<organism evidence="4 5">
    <name type="scientific">Gynuella sunshinyii YC6258</name>
    <dbReference type="NCBI Taxonomy" id="1445510"/>
    <lineage>
        <taxon>Bacteria</taxon>
        <taxon>Pseudomonadati</taxon>
        <taxon>Pseudomonadota</taxon>
        <taxon>Gammaproteobacteria</taxon>
        <taxon>Oceanospirillales</taxon>
        <taxon>Saccharospirillaceae</taxon>
        <taxon>Gynuella</taxon>
    </lineage>
</organism>
<accession>A0A0C5VP84</accession>
<dbReference type="EMBL" id="CP007142">
    <property type="protein sequence ID" value="AJQ92069.1"/>
    <property type="molecule type" value="Genomic_DNA"/>
</dbReference>
<dbReference type="InterPro" id="IPR007157">
    <property type="entry name" value="PspA_VIPP1"/>
</dbReference>
<evidence type="ECO:0000313" key="4">
    <source>
        <dbReference type="EMBL" id="AJQ92069.1"/>
    </source>
</evidence>
<dbReference type="OrthoDB" id="8844617at2"/>
<dbReference type="Pfam" id="PF04012">
    <property type="entry name" value="PspA_IM30"/>
    <property type="match status" value="1"/>
</dbReference>
<gene>
    <name evidence="4" type="ORF">YC6258_00013</name>
</gene>
<feature type="region of interest" description="Disordered" evidence="3">
    <location>
        <begin position="153"/>
        <end position="228"/>
    </location>
</feature>
<dbReference type="Proteomes" id="UP000032266">
    <property type="component" value="Chromosome"/>
</dbReference>
<feature type="compositionally biased region" description="Acidic residues" evidence="3">
    <location>
        <begin position="188"/>
        <end position="199"/>
    </location>
</feature>
<sequence length="228" mass="25253">MSVWKKLITAVKGGVNEAAEAVVDGQALRILDQEIREAKEELRRSDTSLAQIMAKRKLAEQKVSSLTQSSSEYEAHAKAANEKGDRQLALDCAQKVMELRAQIETEQQFVDQFTRSEQDLRKNIAQAKSNIRRMEQQIDIVKATESVQKAQTAVSSRHMGANSKMKTAAESLTRIQQRQQERQAQLEAAEELAEAESGDELEKRLKEAGIAGSTSGSADDELARILGK</sequence>
<dbReference type="AlphaFoldDB" id="A0A0C5VP84"/>
<feature type="coiled-coil region" evidence="2">
    <location>
        <begin position="28"/>
        <end position="55"/>
    </location>
</feature>
<dbReference type="KEGG" id="gsn:YC6258_00013"/>
<comment type="similarity">
    <text evidence="1">Belongs to the PspA/Vipp/IM30 family.</text>
</comment>
<feature type="coiled-coil region" evidence="2">
    <location>
        <begin position="110"/>
        <end position="144"/>
    </location>
</feature>